<keyword evidence="5" id="KW-0159">Chromosome partition</keyword>
<keyword evidence="3" id="KW-0132">Cell division</keyword>
<feature type="compositionally biased region" description="Polar residues" evidence="8">
    <location>
        <begin position="243"/>
        <end position="274"/>
    </location>
</feature>
<dbReference type="EMBL" id="MU004232">
    <property type="protein sequence ID" value="KAF2671600.1"/>
    <property type="molecule type" value="Genomic_DNA"/>
</dbReference>
<name>A0A6A6UIH8_9PEZI</name>
<evidence type="ECO:0000256" key="1">
    <source>
        <dbReference type="ARBA" id="ARBA00004123"/>
    </source>
</evidence>
<evidence type="ECO:0000256" key="5">
    <source>
        <dbReference type="ARBA" id="ARBA00022829"/>
    </source>
</evidence>
<feature type="compositionally biased region" description="Low complexity" evidence="8">
    <location>
        <begin position="1"/>
        <end position="18"/>
    </location>
</feature>
<evidence type="ECO:0000256" key="2">
    <source>
        <dbReference type="ARBA" id="ARBA00008585"/>
    </source>
</evidence>
<dbReference type="AlphaFoldDB" id="A0A6A6UIH8"/>
<comment type="similarity">
    <text evidence="2">Belongs to the SCC4/mau-2 family.</text>
</comment>
<evidence type="ECO:0000256" key="4">
    <source>
        <dbReference type="ARBA" id="ARBA00022776"/>
    </source>
</evidence>
<feature type="compositionally biased region" description="Low complexity" evidence="8">
    <location>
        <begin position="26"/>
        <end position="36"/>
    </location>
</feature>
<accession>A0A6A6UIH8</accession>
<evidence type="ECO:0000256" key="7">
    <source>
        <dbReference type="ARBA" id="ARBA00023306"/>
    </source>
</evidence>
<sequence>MSYNNPNGYYYGDPRYNQAPPPQQLPPQQSQHQYNQYDDTPYQYSPSYNQNAQYTQQPQSAQNYPAHTQQQYQQTQIPEQQYAQYYNAPETQSLTEQLLQAAVQSSPQQTYHTANNLNGLAASGYGSSVAGTGSDGFYNSWSQPNGAGTTHASPQISTAGTMYAQPGTTAPTLTQLPPSSPLPPTNPYLQGNTATHSPLSLGNLLQPQISAPSSSQSLPIAQPSLSQYGPPSFPQSRDPRQRQGLQPQAMSQLYSPPSSASNVNQTAASPQVTYSGREGQPAMHKPQKSRPQSLPKLPVVKISSSSSLDLKPSSQERPKSAISQRVAVPTPTEAGADRLQYDQLLISLSEEYVNAAYALGPQVALMADPEAVEIYNGLMAAGLGCLEAALKKFNFPARLKAAITYRYACLLFEETENYEQLEHILSQSISHCDLNKLFDFKYAIYHLHARATFRRNPKAAIKALDARIREVEGFKNVPWTYALRLLRVTLSMQISSHHEIIAALQNLKALIAMTEKRGDDALTIAFSVFEALIHLRSDSVDFSMNCQESIARARSLQMRKSTQGVKQLWAILNCVDQACSLMLSQTEQAKAKTSLSEDLFQQLILEEEVWQPDGSIEVPLSASSAAQLSDLSPQIFSKSSDGETFLSLGWLDSSGAYALSLMFSACAKILGNAKDAEAPALIHKAIELLDSTLDPTQQTEDNGIFPTSRVDMQTRFAGNRMIMWYLVLYQSFLHATNTHWTDARRGLKKLNSLLQGDESSRSQNLRYWTLYLQGVVEQGTGNTEAAIQTFQSLLSMSPAKSTPNKRQGVVYDDLGILARLNLILLLRSPNHPPTPQAEQLQAEVKSLVTAEHPNQLIVASMQFVLAIWNSNESISRTKAGLKEALGPARVLNSAQLLAITMNALLTMFFKDITTGHQQENGRKVVVQLAKNSMDPLWISVANGLALDGPADPQKRELQERELDTYMDQLAPNVRNRFLVEEEDVMETT</sequence>
<feature type="region of interest" description="Disordered" evidence="8">
    <location>
        <begin position="161"/>
        <end position="329"/>
    </location>
</feature>
<gene>
    <name evidence="9" type="ORF">BT63DRAFT_174559</name>
</gene>
<dbReference type="InterPro" id="IPR011990">
    <property type="entry name" value="TPR-like_helical_dom_sf"/>
</dbReference>
<feature type="region of interest" description="Disordered" evidence="8">
    <location>
        <begin position="1"/>
        <end position="49"/>
    </location>
</feature>
<dbReference type="InterPro" id="IPR019440">
    <property type="entry name" value="MAU2"/>
</dbReference>
<feature type="compositionally biased region" description="Polar residues" evidence="8">
    <location>
        <begin position="187"/>
        <end position="200"/>
    </location>
</feature>
<feature type="compositionally biased region" description="Low complexity" evidence="8">
    <location>
        <begin position="204"/>
        <end position="227"/>
    </location>
</feature>
<proteinExistence type="inferred from homology"/>
<dbReference type="OrthoDB" id="5565328at2759"/>
<dbReference type="Proteomes" id="UP000799302">
    <property type="component" value="Unassembled WGS sequence"/>
</dbReference>
<dbReference type="GO" id="GO:0007059">
    <property type="term" value="P:chromosome segregation"/>
    <property type="evidence" value="ECO:0007669"/>
    <property type="project" value="UniProtKB-KW"/>
</dbReference>
<feature type="compositionally biased region" description="Low complexity" evidence="8">
    <location>
        <begin position="62"/>
        <end position="73"/>
    </location>
</feature>
<comment type="subcellular location">
    <subcellularLocation>
        <location evidence="1">Nucleus</location>
    </subcellularLocation>
</comment>
<evidence type="ECO:0000313" key="10">
    <source>
        <dbReference type="Proteomes" id="UP000799302"/>
    </source>
</evidence>
<dbReference type="SUPFAM" id="SSF48452">
    <property type="entry name" value="TPR-like"/>
    <property type="match status" value="1"/>
</dbReference>
<evidence type="ECO:0000256" key="6">
    <source>
        <dbReference type="ARBA" id="ARBA00023242"/>
    </source>
</evidence>
<dbReference type="GO" id="GO:0007064">
    <property type="term" value="P:mitotic sister chromatid cohesion"/>
    <property type="evidence" value="ECO:0007669"/>
    <property type="project" value="InterPro"/>
</dbReference>
<dbReference type="GO" id="GO:0005634">
    <property type="term" value="C:nucleus"/>
    <property type="evidence" value="ECO:0007669"/>
    <property type="project" value="UniProtKB-SubCell"/>
</dbReference>
<dbReference type="GO" id="GO:0051301">
    <property type="term" value="P:cell division"/>
    <property type="evidence" value="ECO:0007669"/>
    <property type="project" value="UniProtKB-KW"/>
</dbReference>
<keyword evidence="10" id="KW-1185">Reference proteome</keyword>
<keyword evidence="6" id="KW-0539">Nucleus</keyword>
<dbReference type="Pfam" id="PF10345">
    <property type="entry name" value="Cohesin_load"/>
    <property type="match status" value="1"/>
</dbReference>
<evidence type="ECO:0000256" key="8">
    <source>
        <dbReference type="SAM" id="MobiDB-lite"/>
    </source>
</evidence>
<feature type="compositionally biased region" description="Low complexity" evidence="8">
    <location>
        <begin position="164"/>
        <end position="177"/>
    </location>
</feature>
<organism evidence="9 10">
    <name type="scientific">Microthyrium microscopicum</name>
    <dbReference type="NCBI Taxonomy" id="703497"/>
    <lineage>
        <taxon>Eukaryota</taxon>
        <taxon>Fungi</taxon>
        <taxon>Dikarya</taxon>
        <taxon>Ascomycota</taxon>
        <taxon>Pezizomycotina</taxon>
        <taxon>Dothideomycetes</taxon>
        <taxon>Dothideomycetes incertae sedis</taxon>
        <taxon>Microthyriales</taxon>
        <taxon>Microthyriaceae</taxon>
        <taxon>Microthyrium</taxon>
    </lineage>
</organism>
<feature type="compositionally biased region" description="Low complexity" evidence="8">
    <location>
        <begin position="295"/>
        <end position="313"/>
    </location>
</feature>
<dbReference type="PANTHER" id="PTHR21394">
    <property type="entry name" value="MAU2 CHROMATID COHESION FACTOR HOMOLOG"/>
    <property type="match status" value="1"/>
</dbReference>
<evidence type="ECO:0000313" key="9">
    <source>
        <dbReference type="EMBL" id="KAF2671600.1"/>
    </source>
</evidence>
<evidence type="ECO:0000256" key="3">
    <source>
        <dbReference type="ARBA" id="ARBA00022618"/>
    </source>
</evidence>
<protein>
    <submittedName>
        <fullName evidence="9">Uncharacterized protein</fullName>
    </submittedName>
</protein>
<keyword evidence="4" id="KW-0498">Mitosis</keyword>
<keyword evidence="7" id="KW-0131">Cell cycle</keyword>
<feature type="region of interest" description="Disordered" evidence="8">
    <location>
        <begin position="54"/>
        <end position="73"/>
    </location>
</feature>
<reference evidence="9" key="1">
    <citation type="journal article" date="2020" name="Stud. Mycol.">
        <title>101 Dothideomycetes genomes: a test case for predicting lifestyles and emergence of pathogens.</title>
        <authorList>
            <person name="Haridas S."/>
            <person name="Albert R."/>
            <person name="Binder M."/>
            <person name="Bloem J."/>
            <person name="Labutti K."/>
            <person name="Salamov A."/>
            <person name="Andreopoulos B."/>
            <person name="Baker S."/>
            <person name="Barry K."/>
            <person name="Bills G."/>
            <person name="Bluhm B."/>
            <person name="Cannon C."/>
            <person name="Castanera R."/>
            <person name="Culley D."/>
            <person name="Daum C."/>
            <person name="Ezra D."/>
            <person name="Gonzalez J."/>
            <person name="Henrissat B."/>
            <person name="Kuo A."/>
            <person name="Liang C."/>
            <person name="Lipzen A."/>
            <person name="Lutzoni F."/>
            <person name="Magnuson J."/>
            <person name="Mondo S."/>
            <person name="Nolan M."/>
            <person name="Ohm R."/>
            <person name="Pangilinan J."/>
            <person name="Park H.-J."/>
            <person name="Ramirez L."/>
            <person name="Alfaro M."/>
            <person name="Sun H."/>
            <person name="Tritt A."/>
            <person name="Yoshinaga Y."/>
            <person name="Zwiers L.-H."/>
            <person name="Turgeon B."/>
            <person name="Goodwin S."/>
            <person name="Spatafora J."/>
            <person name="Crous P."/>
            <person name="Grigoriev I."/>
        </authorList>
    </citation>
    <scope>NUCLEOTIDE SEQUENCE</scope>
    <source>
        <strain evidence="9">CBS 115976</strain>
    </source>
</reference>